<keyword evidence="2" id="KW-1185">Reference proteome</keyword>
<evidence type="ECO:0000313" key="2">
    <source>
        <dbReference type="Proteomes" id="UP000805193"/>
    </source>
</evidence>
<comment type="caution">
    <text evidence="1">The sequence shown here is derived from an EMBL/GenBank/DDBJ whole genome shotgun (WGS) entry which is preliminary data.</text>
</comment>
<proteinExistence type="predicted"/>
<gene>
    <name evidence="1" type="ORF">HPB47_019554</name>
</gene>
<dbReference type="Proteomes" id="UP000805193">
    <property type="component" value="Unassembled WGS sequence"/>
</dbReference>
<evidence type="ECO:0000313" key="1">
    <source>
        <dbReference type="EMBL" id="KAG0433824.1"/>
    </source>
</evidence>
<organism evidence="1 2">
    <name type="scientific">Ixodes persulcatus</name>
    <name type="common">Taiga tick</name>
    <dbReference type="NCBI Taxonomy" id="34615"/>
    <lineage>
        <taxon>Eukaryota</taxon>
        <taxon>Metazoa</taxon>
        <taxon>Ecdysozoa</taxon>
        <taxon>Arthropoda</taxon>
        <taxon>Chelicerata</taxon>
        <taxon>Arachnida</taxon>
        <taxon>Acari</taxon>
        <taxon>Parasitiformes</taxon>
        <taxon>Ixodida</taxon>
        <taxon>Ixodoidea</taxon>
        <taxon>Ixodidae</taxon>
        <taxon>Ixodinae</taxon>
        <taxon>Ixodes</taxon>
    </lineage>
</organism>
<protein>
    <submittedName>
        <fullName evidence="1">Uncharacterized protein</fullName>
    </submittedName>
</protein>
<accession>A0AC60QLE0</accession>
<sequence length="569" mass="63257">MAFPAWAASTIISKGAPVARSPQKGEGRHALFEECGLAPSDVYDAVETLVKKTSKDHPSRKVDITPPFFTLPRQEELQNFLRPLGDATDRLQSYGVTSGMIHLCLSTCHAQINPYPAEDVPPQIPQGTEEPAPSTLSERTTLDSLWDAGDLYEILDLVSPPSGVVQASELDSYLRQYSYAIRHGCFPREVVALFNGAQPSTGHAKWICRILRSESWKQVGRYRDVLRIKCHALSVKESSAERNYKLHLRTAAQYTEVFWQQTRMTLAKNTRRNEGGQQEVTVLEDVTLPKQIKDCLDKGPKYSQEPCMNPVLKLSLIRWMGDKAKPEDRERCVADGVDVLQRLESKTTRKFKTNTIVDYFLEHNLKLLTSDKEGGFVVLPEALYKTKAKEAIQKNFKPVRPGPLAKVKSRAIEMCGALELTGLLKIAKSTRSKFVPIPYFHNTAHRLRAAARRFDTDVAFSCAFKLGAMCCMVNGPPSMKSDGSKEHANPFLPCAAGRLYTVPFTCGSEYISQTGRCVNERLREHELEATKAEADSQHPMVQARSKGGPGSPPPPRIFHFAGASSPPGT</sequence>
<dbReference type="EMBL" id="JABSTQ010009026">
    <property type="protein sequence ID" value="KAG0433824.1"/>
    <property type="molecule type" value="Genomic_DNA"/>
</dbReference>
<name>A0AC60QLE0_IXOPE</name>
<reference evidence="1 2" key="1">
    <citation type="journal article" date="2020" name="Cell">
        <title>Large-Scale Comparative Analyses of Tick Genomes Elucidate Their Genetic Diversity and Vector Capacities.</title>
        <authorList>
            <consortium name="Tick Genome and Microbiome Consortium (TIGMIC)"/>
            <person name="Jia N."/>
            <person name="Wang J."/>
            <person name="Shi W."/>
            <person name="Du L."/>
            <person name="Sun Y."/>
            <person name="Zhan W."/>
            <person name="Jiang J.F."/>
            <person name="Wang Q."/>
            <person name="Zhang B."/>
            <person name="Ji P."/>
            <person name="Bell-Sakyi L."/>
            <person name="Cui X.M."/>
            <person name="Yuan T.T."/>
            <person name="Jiang B.G."/>
            <person name="Yang W.F."/>
            <person name="Lam T.T."/>
            <person name="Chang Q.C."/>
            <person name="Ding S.J."/>
            <person name="Wang X.J."/>
            <person name="Zhu J.G."/>
            <person name="Ruan X.D."/>
            <person name="Zhao L."/>
            <person name="Wei J.T."/>
            <person name="Ye R.Z."/>
            <person name="Que T.C."/>
            <person name="Du C.H."/>
            <person name="Zhou Y.H."/>
            <person name="Cheng J.X."/>
            <person name="Dai P.F."/>
            <person name="Guo W.B."/>
            <person name="Han X.H."/>
            <person name="Huang E.J."/>
            <person name="Li L.F."/>
            <person name="Wei W."/>
            <person name="Gao Y.C."/>
            <person name="Liu J.Z."/>
            <person name="Shao H.Z."/>
            <person name="Wang X."/>
            <person name="Wang C.C."/>
            <person name="Yang T.C."/>
            <person name="Huo Q.B."/>
            <person name="Li W."/>
            <person name="Chen H.Y."/>
            <person name="Chen S.E."/>
            <person name="Zhou L.G."/>
            <person name="Ni X.B."/>
            <person name="Tian J.H."/>
            <person name="Sheng Y."/>
            <person name="Liu T."/>
            <person name="Pan Y.S."/>
            <person name="Xia L.Y."/>
            <person name="Li J."/>
            <person name="Zhao F."/>
            <person name="Cao W.C."/>
        </authorList>
    </citation>
    <scope>NUCLEOTIDE SEQUENCE [LARGE SCALE GENOMIC DNA]</scope>
    <source>
        <strain evidence="1">Iper-2018</strain>
    </source>
</reference>